<organism evidence="1 2">
    <name type="scientific">Bacteroides finegoldii</name>
    <dbReference type="NCBI Taxonomy" id="338188"/>
    <lineage>
        <taxon>Bacteria</taxon>
        <taxon>Pseudomonadati</taxon>
        <taxon>Bacteroidota</taxon>
        <taxon>Bacteroidia</taxon>
        <taxon>Bacteroidales</taxon>
        <taxon>Bacteroidaceae</taxon>
        <taxon>Bacteroides</taxon>
    </lineage>
</organism>
<evidence type="ECO:0000313" key="2">
    <source>
        <dbReference type="Proteomes" id="UP000095517"/>
    </source>
</evidence>
<proteinExistence type="predicted"/>
<evidence type="ECO:0000313" key="1">
    <source>
        <dbReference type="EMBL" id="CUO31617.1"/>
    </source>
</evidence>
<dbReference type="Pfam" id="PF16141">
    <property type="entry name" value="GH18_BT1044-like"/>
    <property type="match status" value="1"/>
</dbReference>
<dbReference type="PROSITE" id="PS51257">
    <property type="entry name" value="PROKAR_LIPOPROTEIN"/>
    <property type="match status" value="1"/>
</dbReference>
<sequence length="357" mass="40385">MFMKNTFGYSGLCVAICMTMSLSFCSCEDWTDVESLDIHTPSLEEQNPQLYADYLKDLNIYKASEHKLTIVSVENVADPSKQAERLSALPDSIDYISLNNPDKLSGNMLDEIRIVREKGTKVVYSIDFSKFEEEWKEMKKANPDLTEEEGRAYLDKRTDEMLALADNYDGIIADYTGRSLVSLKGEELEVYTSRQTNFLNKLKEWKQASDKSLFFYTNVQYLTAENMEIIGLADYIILKTALSTNGDDLSVKALLAVQAGEDAKELYEGINPVPADRFIACVQLPQPDDKNQVVGYWNTVDSEGNKTLATQGAAWWNVQASTGFERKGMFVMNVQDDYYNNTFSSIREVISIMNPSK</sequence>
<protein>
    <submittedName>
        <fullName evidence="1">Lipoprotein</fullName>
    </submittedName>
</protein>
<dbReference type="EMBL" id="CYZH01000008">
    <property type="protein sequence ID" value="CUO31617.1"/>
    <property type="molecule type" value="Genomic_DNA"/>
</dbReference>
<dbReference type="STRING" id="338188.ERS852397_01766"/>
<keyword evidence="1" id="KW-0449">Lipoprotein</keyword>
<dbReference type="Proteomes" id="UP000095517">
    <property type="component" value="Unassembled WGS sequence"/>
</dbReference>
<dbReference type="InterPro" id="IPR032320">
    <property type="entry name" value="GH18_BT1044-like"/>
</dbReference>
<reference evidence="1 2" key="1">
    <citation type="submission" date="2015-09" db="EMBL/GenBank/DDBJ databases">
        <authorList>
            <consortium name="Pathogen Informatics"/>
        </authorList>
    </citation>
    <scope>NUCLEOTIDE SEQUENCE [LARGE SCALE GENOMIC DNA]</scope>
    <source>
        <strain evidence="1 2">2789STDY5608840</strain>
    </source>
</reference>
<gene>
    <name evidence="1" type="ORF">ERS852397_01766</name>
</gene>
<dbReference type="AlphaFoldDB" id="A0A174E2B2"/>
<name>A0A174E2B2_9BACE</name>
<accession>A0A174E2B2</accession>